<reference evidence="2" key="1">
    <citation type="submission" date="2022-08" db="EMBL/GenBank/DDBJ databases">
        <authorList>
            <person name="Deng Y."/>
            <person name="Han X.-F."/>
            <person name="Zhang Y.-Q."/>
        </authorList>
    </citation>
    <scope>NUCLEOTIDE SEQUENCE</scope>
    <source>
        <strain evidence="2">CPCC 203386</strain>
    </source>
</reference>
<keyword evidence="3" id="KW-1185">Reference proteome</keyword>
<gene>
    <name evidence="2" type="ORF">N1032_24255</name>
</gene>
<dbReference type="EMBL" id="JANLCJ010000222">
    <property type="protein sequence ID" value="MCS5736848.1"/>
    <property type="molecule type" value="Genomic_DNA"/>
</dbReference>
<name>A0ABT2HA76_9MICO</name>
<feature type="non-terminal residue" evidence="2">
    <location>
        <position position="299"/>
    </location>
</feature>
<comment type="caution">
    <text evidence="2">The sequence shown here is derived from an EMBL/GenBank/DDBJ whole genome shotgun (WGS) entry which is preliminary data.</text>
</comment>
<evidence type="ECO:0000256" key="1">
    <source>
        <dbReference type="SAM" id="MobiDB-lite"/>
    </source>
</evidence>
<feature type="compositionally biased region" description="Polar residues" evidence="1">
    <location>
        <begin position="1"/>
        <end position="16"/>
    </location>
</feature>
<sequence length="299" mass="32548">TSETNAATSQADSLTEANRAKVEADRAKAEADRAATGNAIVGALNSIDATTHVVDFKAMPKVNGVDVTAALTSGGFQVNSNVVCGDGETNNTDKLQDNKYSGKSFMVAKPKTVNSTTGVTSNGAPAAMEYDWAVCNDFYGTWTPTGGIEGKTRVQTIYDKNAIWVRGYHHQDATWTPWKRVNSQFYNNVSGIDANTITTDGSYFYFKDTAQVTTPNTPHIDSPEDSDVYFLTVNADDSGKEIVQTVLSPKTNSRFDRYCVNGSWSRWWNSTATIDFDTAPAGFNLDNETNPGFWNCELS</sequence>
<organism evidence="2 3">
    <name type="scientific">Herbiconiux daphne</name>
    <dbReference type="NCBI Taxonomy" id="2970914"/>
    <lineage>
        <taxon>Bacteria</taxon>
        <taxon>Bacillati</taxon>
        <taxon>Actinomycetota</taxon>
        <taxon>Actinomycetes</taxon>
        <taxon>Micrococcales</taxon>
        <taxon>Microbacteriaceae</taxon>
        <taxon>Herbiconiux</taxon>
    </lineage>
</organism>
<evidence type="ECO:0000313" key="3">
    <source>
        <dbReference type="Proteomes" id="UP001165586"/>
    </source>
</evidence>
<protein>
    <submittedName>
        <fullName evidence="2">Uncharacterized protein</fullName>
    </submittedName>
</protein>
<feature type="region of interest" description="Disordered" evidence="1">
    <location>
        <begin position="1"/>
        <end position="25"/>
    </location>
</feature>
<dbReference type="RefSeq" id="WP_259543042.1">
    <property type="nucleotide sequence ID" value="NZ_JANLCJ010000222.1"/>
</dbReference>
<feature type="non-terminal residue" evidence="2">
    <location>
        <position position="1"/>
    </location>
</feature>
<evidence type="ECO:0000313" key="2">
    <source>
        <dbReference type="EMBL" id="MCS5736848.1"/>
    </source>
</evidence>
<accession>A0ABT2HA76</accession>
<proteinExistence type="predicted"/>
<dbReference type="Proteomes" id="UP001165586">
    <property type="component" value="Unassembled WGS sequence"/>
</dbReference>
<dbReference type="CDD" id="cd19958">
    <property type="entry name" value="pyocin_knob"/>
    <property type="match status" value="1"/>
</dbReference>